<gene>
    <name evidence="1" type="primary">119L</name>
</gene>
<proteinExistence type="predicted"/>
<reference evidence="1" key="1">
    <citation type="journal article" date="2017" name="Arch. Virol.">
        <title>Complete genome sequence of shrimp hemocyte iridescent virus (SHIV) isolated from white leg shrimp, Litopenaeus vannamei.</title>
        <authorList>
            <person name="Qiu L."/>
            <person name="Chen M.M."/>
            <person name="Wang R.Y."/>
            <person name="Wan X.Y."/>
            <person name="Li C."/>
            <person name="Zhang Q.L."/>
            <person name="Dong X."/>
            <person name="Yang B."/>
            <person name="Xiang J.H."/>
            <person name="Huang J."/>
        </authorList>
    </citation>
    <scope>NUCLEOTIDE SEQUENCE [LARGE SCALE GENOMIC DNA]</scope>
    <source>
        <strain evidence="1">20141215</strain>
    </source>
</reference>
<reference evidence="1" key="2">
    <citation type="journal article" date="2017" name="Sci. Rep.">
        <title>Characterization of a new member of Iridoviridae, Shrimp hemocyte iridescent virus (SHIV), found in white leg shrimp (Litopenaeus vannamei).</title>
        <authorList>
            <person name="Qiu L."/>
            <person name="Chen M.M."/>
            <person name="Wan X.Y."/>
            <person name="Li C."/>
            <person name="Zhang Q.L."/>
            <person name="Wang R.Y."/>
            <person name="Cheng D.Y."/>
            <person name="Dong X."/>
            <person name="Yang B."/>
            <person name="Wang X.H."/>
            <person name="Xiang J.H."/>
            <person name="Huang J."/>
        </authorList>
    </citation>
    <scope>NUCLEOTIDE SEQUENCE [LARGE SCALE GENOMIC DNA]</scope>
    <source>
        <strain evidence="1">20141215</strain>
    </source>
</reference>
<accession>A0A291B0W2</accession>
<dbReference type="KEGG" id="vg:65099891"/>
<dbReference type="GeneID" id="65099891"/>
<keyword evidence="2" id="KW-1185">Reference proteome</keyword>
<sequence length="256" mass="30013">MSEIIQIKELDINSIRPNVESMKTDIGGMKIAIIGKPSSGKSVLIKHLLYAKKHLIPVGMVISGSEDSNGFYSKIFPQLFIYEKYKKDVVKNFIERQKLSKKYHLPNSWSVLVMDDCMDDVKVFNDPLIQGLFKNGRHWNMLALFANQYVLDFKPAIRTNLDGIFIFREPNNSNREKIYKNFASVIPTFKIFCHLMDKLTVDYTSIYIKNQLNNTRNEEHWTNYVFYFKAQIVPDFTFGCDDYIRFSEDRIKEEED</sequence>
<organism evidence="1">
    <name type="scientific">Shrimp hemocyte iridescent virus</name>
    <dbReference type="NCBI Taxonomy" id="2039780"/>
    <lineage>
        <taxon>Viruses</taxon>
        <taxon>Varidnaviria</taxon>
        <taxon>Bamfordvirae</taxon>
        <taxon>Nucleocytoviricota</taxon>
        <taxon>Megaviricetes</taxon>
        <taxon>Pimascovirales</taxon>
        <taxon>Pimascovirales incertae sedis</taxon>
        <taxon>Iridoviridae</taxon>
        <taxon>Betairidovirinae</taxon>
        <taxon>Decapodiridovirus</taxon>
        <taxon>Decapodiridovirus litopenaeus1</taxon>
        <taxon>Decapod iridescent virus 1</taxon>
    </lineage>
</organism>
<protein>
    <submittedName>
        <fullName evidence="1">ATpase 3</fullName>
    </submittedName>
</protein>
<dbReference type="SUPFAM" id="SSF52540">
    <property type="entry name" value="P-loop containing nucleoside triphosphate hydrolases"/>
    <property type="match status" value="1"/>
</dbReference>
<dbReference type="RefSeq" id="YP_010084871.1">
    <property type="nucleotide sequence ID" value="NC_055165.1"/>
</dbReference>
<evidence type="ECO:0000313" key="1">
    <source>
        <dbReference type="EMBL" id="ATE87128.1"/>
    </source>
</evidence>
<evidence type="ECO:0000313" key="2">
    <source>
        <dbReference type="Proteomes" id="UP000297192"/>
    </source>
</evidence>
<dbReference type="InterPro" id="IPR027417">
    <property type="entry name" value="P-loop_NTPase"/>
</dbReference>
<dbReference type="Proteomes" id="UP000297192">
    <property type="component" value="Segment"/>
</dbReference>
<name>A0A291B0W2_9VIRU</name>
<dbReference type="Gene3D" id="3.40.50.300">
    <property type="entry name" value="P-loop containing nucleotide triphosphate hydrolases"/>
    <property type="match status" value="1"/>
</dbReference>
<dbReference type="EMBL" id="MF599468">
    <property type="protein sequence ID" value="ATE87128.1"/>
    <property type="molecule type" value="Genomic_DNA"/>
</dbReference>